<protein>
    <submittedName>
        <fullName evidence="1">Uncharacterized protein</fullName>
    </submittedName>
</protein>
<sequence>MDLRMKTPMNSSLFASGRERRRVCTSTRWKGPQETFPREHYVDPLWHRSTTENDGRPPACPFQNRNAEIKYPDARQKKLDIRPFDDKGLYDRFGSGFKECGRRFDRQDVTIDLIGLYLSITAAKYYNKQMES</sequence>
<keyword evidence="2" id="KW-1185">Reference proteome</keyword>
<reference evidence="1 2" key="1">
    <citation type="journal article" date="2017" name="Genome Biol. Evol.">
        <title>Phytophthora megakarya and P. palmivora, closely related causal agents of cacao black pod rot, underwent increases in genome sizes and gene numbers by different mechanisms.</title>
        <authorList>
            <person name="Ali S.S."/>
            <person name="Shao J."/>
            <person name="Lary D.J."/>
            <person name="Kronmiller B."/>
            <person name="Shen D."/>
            <person name="Strem M.D."/>
            <person name="Amoako-Attah I."/>
            <person name="Akrofi A.Y."/>
            <person name="Begoude B.A."/>
            <person name="Ten Hoopen G.M."/>
            <person name="Coulibaly K."/>
            <person name="Kebe B.I."/>
            <person name="Melnick R.L."/>
            <person name="Guiltinan M.J."/>
            <person name="Tyler B.M."/>
            <person name="Meinhardt L.W."/>
            <person name="Bailey B.A."/>
        </authorList>
    </citation>
    <scope>NUCLEOTIDE SEQUENCE [LARGE SCALE GENOMIC DNA]</scope>
    <source>
        <strain evidence="2">sbr112.9</strain>
    </source>
</reference>
<proteinExistence type="predicted"/>
<accession>A0A2P4XGQ5</accession>
<gene>
    <name evidence="1" type="ORF">PHPALM_19694</name>
</gene>
<name>A0A2P4XGQ5_9STRA</name>
<dbReference type="AlphaFoldDB" id="A0A2P4XGQ5"/>
<evidence type="ECO:0000313" key="1">
    <source>
        <dbReference type="EMBL" id="POM64726.1"/>
    </source>
</evidence>
<dbReference type="Proteomes" id="UP000237271">
    <property type="component" value="Unassembled WGS sequence"/>
</dbReference>
<organism evidence="1 2">
    <name type="scientific">Phytophthora palmivora</name>
    <dbReference type="NCBI Taxonomy" id="4796"/>
    <lineage>
        <taxon>Eukaryota</taxon>
        <taxon>Sar</taxon>
        <taxon>Stramenopiles</taxon>
        <taxon>Oomycota</taxon>
        <taxon>Peronosporomycetes</taxon>
        <taxon>Peronosporales</taxon>
        <taxon>Peronosporaceae</taxon>
        <taxon>Phytophthora</taxon>
    </lineage>
</organism>
<dbReference type="OrthoDB" id="127913at2759"/>
<comment type="caution">
    <text evidence="1">The sequence shown here is derived from an EMBL/GenBank/DDBJ whole genome shotgun (WGS) entry which is preliminary data.</text>
</comment>
<evidence type="ECO:0000313" key="2">
    <source>
        <dbReference type="Proteomes" id="UP000237271"/>
    </source>
</evidence>
<dbReference type="EMBL" id="NCKW01011057">
    <property type="protein sequence ID" value="POM64726.1"/>
    <property type="molecule type" value="Genomic_DNA"/>
</dbReference>